<dbReference type="EMBL" id="JPKY01000184">
    <property type="protein sequence ID" value="KFH40598.1"/>
    <property type="molecule type" value="Genomic_DNA"/>
</dbReference>
<dbReference type="OrthoDB" id="415706at2759"/>
<organism evidence="1 2">
    <name type="scientific">Hapsidospora chrysogenum (strain ATCC 11550 / CBS 779.69 / DSM 880 / IAM 14645 / JCM 23072 / IMI 49137)</name>
    <name type="common">Acremonium chrysogenum</name>
    <dbReference type="NCBI Taxonomy" id="857340"/>
    <lineage>
        <taxon>Eukaryota</taxon>
        <taxon>Fungi</taxon>
        <taxon>Dikarya</taxon>
        <taxon>Ascomycota</taxon>
        <taxon>Pezizomycotina</taxon>
        <taxon>Sordariomycetes</taxon>
        <taxon>Hypocreomycetidae</taxon>
        <taxon>Hypocreales</taxon>
        <taxon>Bionectriaceae</taxon>
        <taxon>Hapsidospora</taxon>
    </lineage>
</organism>
<keyword evidence="2" id="KW-1185">Reference proteome</keyword>
<accession>A0A086SU16</accession>
<sequence>MAERLYDTILEEYPNLFSKDSKAQLTRWMLVDCATDDKTLDSDEFGTDKVVDIMLAYYEDIPEILTPIKVGGMDAEMLSELAAESEDTQSRRATLKKEVDILRNGLTQCRRYKPRGITSTPRDF</sequence>
<evidence type="ECO:0000313" key="1">
    <source>
        <dbReference type="EMBL" id="KFH40598.1"/>
    </source>
</evidence>
<proteinExistence type="predicted"/>
<dbReference type="HOGENOM" id="CLU_2003219_0_0_1"/>
<protein>
    <recommendedName>
        <fullName evidence="3">GED domain-containing protein</fullName>
    </recommendedName>
</protein>
<reference evidence="2" key="1">
    <citation type="journal article" date="2014" name="Genome Announc.">
        <title>Genome sequence and annotation of Acremonium chrysogenum, producer of the beta-lactam antibiotic cephalosporin C.</title>
        <authorList>
            <person name="Terfehr D."/>
            <person name="Dahlmann T.A."/>
            <person name="Specht T."/>
            <person name="Zadra I."/>
            <person name="Kuernsteiner H."/>
            <person name="Kueck U."/>
        </authorList>
    </citation>
    <scope>NUCLEOTIDE SEQUENCE [LARGE SCALE GENOMIC DNA]</scope>
    <source>
        <strain evidence="2">ATCC 11550 / CBS 779.69 / DSM 880 / IAM 14645 / JCM 23072 / IMI 49137</strain>
    </source>
</reference>
<gene>
    <name evidence="1" type="ORF">ACRE_087070</name>
</gene>
<comment type="caution">
    <text evidence="1">The sequence shown here is derived from an EMBL/GenBank/DDBJ whole genome shotgun (WGS) entry which is preliminary data.</text>
</comment>
<dbReference type="AlphaFoldDB" id="A0A086SU16"/>
<evidence type="ECO:0000313" key="2">
    <source>
        <dbReference type="Proteomes" id="UP000029964"/>
    </source>
</evidence>
<dbReference type="STRING" id="857340.A0A086SU16"/>
<dbReference type="Proteomes" id="UP000029964">
    <property type="component" value="Unassembled WGS sequence"/>
</dbReference>
<evidence type="ECO:0008006" key="3">
    <source>
        <dbReference type="Google" id="ProtNLM"/>
    </source>
</evidence>
<name>A0A086SU16_HAPC1</name>